<dbReference type="EMBL" id="JAUEIF010000009">
    <property type="protein sequence ID" value="MDN0025827.1"/>
    <property type="molecule type" value="Genomic_DNA"/>
</dbReference>
<evidence type="ECO:0000256" key="1">
    <source>
        <dbReference type="SAM" id="Coils"/>
    </source>
</evidence>
<comment type="caution">
    <text evidence="3">The sequence shown here is derived from an EMBL/GenBank/DDBJ whole genome shotgun (WGS) entry which is preliminary data.</text>
</comment>
<dbReference type="InterPro" id="IPR001668">
    <property type="entry name" value="Mob_Pre"/>
</dbReference>
<keyword evidence="1" id="KW-0175">Coiled coil</keyword>
<name>A0AAW7JWV8_9BACT</name>
<dbReference type="NCBIfam" id="NF041497">
    <property type="entry name" value="MobV"/>
    <property type="match status" value="1"/>
</dbReference>
<evidence type="ECO:0000313" key="3">
    <source>
        <dbReference type="EMBL" id="MDN0025827.1"/>
    </source>
</evidence>
<evidence type="ECO:0000313" key="4">
    <source>
        <dbReference type="Proteomes" id="UP001168478"/>
    </source>
</evidence>
<sequence>MNGAKQVIDFRTSKGFSKAQSDEHLRVRSDNSRKHALATGNYDLTREHLNFEITKGGKIQPVDKTRSIPDRIAANLAARGIKDPNEGLEEPRFRTVVNFILGGSRGRMLEIAFGDQKVNLAKGADNSHLKRSKDIEQWAKDMYYFVSDRYGEENIAAFVVHLDEMNPHVHLTLLPIDENGRFAYKKIFAGKDKFEFKARTLAMHDAFAKVNEKWGLYRGTSITETGAKHRSTEEYRRLLDEECVTLEDKIENHRKVLSGLQQDISLAERRVKGLTSMVLNLEKDKESVERELDSLASAVLDNADGKLSNEEKIAALHRQLSDINAKLADKKQKLSDAEDKLDKLKKEAESIKERTEELRGEATQVVTSVQQKVRDEVTKALYENVVSDFRLRLPQMPDDVQLHLDESVLMDVAEHGNQIVACAMLLFAGYVEQATEFAKGHGGGGGPSSGWGRDPKDDDREWARRCAMMATKMMRSGSGRKLKR</sequence>
<dbReference type="RefSeq" id="WP_289836581.1">
    <property type="nucleotide sequence ID" value="NZ_JAUEIF010000009.1"/>
</dbReference>
<feature type="region of interest" description="Disordered" evidence="2">
    <location>
        <begin position="438"/>
        <end position="461"/>
    </location>
</feature>
<dbReference type="CDD" id="cd17242">
    <property type="entry name" value="MobM_relaxase"/>
    <property type="match status" value="1"/>
</dbReference>
<feature type="compositionally biased region" description="Gly residues" evidence="2">
    <location>
        <begin position="440"/>
        <end position="449"/>
    </location>
</feature>
<dbReference type="Pfam" id="PF01076">
    <property type="entry name" value="Mob_Pre"/>
    <property type="match status" value="1"/>
</dbReference>
<feature type="coiled-coil region" evidence="1">
    <location>
        <begin position="236"/>
        <end position="361"/>
    </location>
</feature>
<reference evidence="3" key="1">
    <citation type="submission" date="2023-06" db="EMBL/GenBank/DDBJ databases">
        <authorList>
            <person name="Zeman M."/>
            <person name="Kubasova T."/>
            <person name="Jahodarova E."/>
            <person name="Nykrynova M."/>
            <person name="Rychlik I."/>
        </authorList>
    </citation>
    <scope>NUCLEOTIDE SEQUENCE</scope>
    <source>
        <strain evidence="3">ET15</strain>
    </source>
</reference>
<proteinExistence type="predicted"/>
<organism evidence="3 4">
    <name type="scientific">Leyella lascolaii</name>
    <dbReference type="NCBI Taxonomy" id="1776379"/>
    <lineage>
        <taxon>Bacteria</taxon>
        <taxon>Pseudomonadati</taxon>
        <taxon>Bacteroidota</taxon>
        <taxon>Bacteroidia</taxon>
        <taxon>Bacteroidales</taxon>
        <taxon>Prevotellaceae</taxon>
        <taxon>Leyella</taxon>
    </lineage>
</organism>
<dbReference type="Gene3D" id="3.30.930.30">
    <property type="match status" value="1"/>
</dbReference>
<gene>
    <name evidence="3" type="primary">mobV</name>
    <name evidence="3" type="ORF">QVN84_09905</name>
</gene>
<dbReference type="GO" id="GO:0003677">
    <property type="term" value="F:DNA binding"/>
    <property type="evidence" value="ECO:0007669"/>
    <property type="project" value="InterPro"/>
</dbReference>
<dbReference type="AlphaFoldDB" id="A0AAW7JWV8"/>
<reference evidence="3" key="2">
    <citation type="submission" date="2023-08" db="EMBL/GenBank/DDBJ databases">
        <title>Identification and characterization of horizontal gene transfer across gut microbiota members of farm animals based on homology search.</title>
        <authorList>
            <person name="Schwarzerova J."/>
            <person name="Nykrynova M."/>
            <person name="Jureckova K."/>
            <person name="Cejkova D."/>
            <person name="Rychlik I."/>
        </authorList>
    </citation>
    <scope>NUCLEOTIDE SEQUENCE</scope>
    <source>
        <strain evidence="3">ET15</strain>
    </source>
</reference>
<dbReference type="GO" id="GO:0006310">
    <property type="term" value="P:DNA recombination"/>
    <property type="evidence" value="ECO:0007669"/>
    <property type="project" value="InterPro"/>
</dbReference>
<protein>
    <submittedName>
        <fullName evidence="3">MobV family relaxase</fullName>
    </submittedName>
</protein>
<accession>A0AAW7JWV8</accession>
<dbReference type="Proteomes" id="UP001168478">
    <property type="component" value="Unassembled WGS sequence"/>
</dbReference>
<dbReference type="Gene3D" id="1.10.287.1490">
    <property type="match status" value="1"/>
</dbReference>
<evidence type="ECO:0000256" key="2">
    <source>
        <dbReference type="SAM" id="MobiDB-lite"/>
    </source>
</evidence>